<dbReference type="Pfam" id="PF14559">
    <property type="entry name" value="TPR_19"/>
    <property type="match status" value="2"/>
</dbReference>
<keyword evidence="1" id="KW-0732">Signal</keyword>
<dbReference type="OrthoDB" id="691989at2"/>
<evidence type="ECO:0000259" key="2">
    <source>
        <dbReference type="Pfam" id="PF19413"/>
    </source>
</evidence>
<keyword evidence="4" id="KW-1185">Reference proteome</keyword>
<dbReference type="InterPro" id="IPR030887">
    <property type="entry name" value="Beta-barrel_YaiO"/>
</dbReference>
<dbReference type="Pfam" id="PF19413">
    <property type="entry name" value="YaiO"/>
    <property type="match status" value="1"/>
</dbReference>
<dbReference type="InterPro" id="IPR019734">
    <property type="entry name" value="TPR_rpt"/>
</dbReference>
<name>A0A3N4PCR5_9BACT</name>
<sequence>MRAIFSTVVLLFLCGALFAQDNLSSDELFQEARKAAFDRKDYPEAIRLCRIALAKSPDYSDIRVFLGRVYTWSDKIDSARTEFRYILERQPAYEDVYVAITDLEYWNDRPAEALQHVNKGLEYHPKSEELLLRKAKVLANLKQLHGAAETANRLLAINPGNAAARSLLNGIKDQVRKNKVDLSYDYTYFDKRFDQPWHMLSLSYGRQTPLGSVIGRVNYANKFGEGGVQGEVEAYPRFSNTFYSYVGFGYSGNDIFPRYRAGFSLYANLPRSFEAELGFRYLYFSSSTWVYTASLGKYISNFWFNFRTYLTPGEDNNLSKSFNLTARYYTAGADDYFTLGIGTGISPDDQRNNINYKINTNLMTYKLNLAWQRTFARQNIIGVYGTWFYEEYQPDTYGNQVNVGVSLARRF</sequence>
<dbReference type="EMBL" id="RPDH01000003">
    <property type="protein sequence ID" value="RPE06026.1"/>
    <property type="molecule type" value="Genomic_DNA"/>
</dbReference>
<dbReference type="SUPFAM" id="SSF48452">
    <property type="entry name" value="TPR-like"/>
    <property type="match status" value="1"/>
</dbReference>
<evidence type="ECO:0000256" key="1">
    <source>
        <dbReference type="SAM" id="SignalP"/>
    </source>
</evidence>
<proteinExistence type="predicted"/>
<evidence type="ECO:0000313" key="4">
    <source>
        <dbReference type="Proteomes" id="UP000278351"/>
    </source>
</evidence>
<gene>
    <name evidence="3" type="primary">yaiO</name>
    <name evidence="3" type="ORF">EGT74_23595</name>
</gene>
<comment type="caution">
    <text evidence="3">The sequence shown here is derived from an EMBL/GenBank/DDBJ whole genome shotgun (WGS) entry which is preliminary data.</text>
</comment>
<reference evidence="3 4" key="1">
    <citation type="submission" date="2018-11" db="EMBL/GenBank/DDBJ databases">
        <title>Chitinophaga lutea sp.nov., isolate from arsenic contaminated soil.</title>
        <authorList>
            <person name="Zong Y."/>
        </authorList>
    </citation>
    <scope>NUCLEOTIDE SEQUENCE [LARGE SCALE GENOMIC DNA]</scope>
    <source>
        <strain evidence="3 4">ZY74</strain>
    </source>
</reference>
<dbReference type="NCBIfam" id="TIGR04390">
    <property type="entry name" value="OMP_YaiO_dom"/>
    <property type="match status" value="1"/>
</dbReference>
<accession>A0A3N4PCR5</accession>
<feature type="domain" description="YaiO beta-barrel" evidence="2">
    <location>
        <begin position="177"/>
        <end position="349"/>
    </location>
</feature>
<feature type="chain" id="PRO_5018098800" evidence="1">
    <location>
        <begin position="20"/>
        <end position="411"/>
    </location>
</feature>
<evidence type="ECO:0000313" key="3">
    <source>
        <dbReference type="EMBL" id="RPE06026.1"/>
    </source>
</evidence>
<dbReference type="Proteomes" id="UP000278351">
    <property type="component" value="Unassembled WGS sequence"/>
</dbReference>
<dbReference type="InterPro" id="IPR011990">
    <property type="entry name" value="TPR-like_helical_dom_sf"/>
</dbReference>
<dbReference type="Gene3D" id="1.25.40.10">
    <property type="entry name" value="Tetratricopeptide repeat domain"/>
    <property type="match status" value="2"/>
</dbReference>
<organism evidence="3 4">
    <name type="scientific">Chitinophaga lutea</name>
    <dbReference type="NCBI Taxonomy" id="2488634"/>
    <lineage>
        <taxon>Bacteria</taxon>
        <taxon>Pseudomonadati</taxon>
        <taxon>Bacteroidota</taxon>
        <taxon>Chitinophagia</taxon>
        <taxon>Chitinophagales</taxon>
        <taxon>Chitinophagaceae</taxon>
        <taxon>Chitinophaga</taxon>
    </lineage>
</organism>
<protein>
    <submittedName>
        <fullName evidence="3">YaiO family outer membrane beta-barrel protein</fullName>
    </submittedName>
</protein>
<dbReference type="AlphaFoldDB" id="A0A3N4PCR5"/>
<feature type="signal peptide" evidence="1">
    <location>
        <begin position="1"/>
        <end position="19"/>
    </location>
</feature>
<dbReference type="SMART" id="SM00028">
    <property type="entry name" value="TPR"/>
    <property type="match status" value="4"/>
</dbReference>